<name>A0ABW1CIR4_9ACTN</name>
<evidence type="ECO:0000313" key="3">
    <source>
        <dbReference type="Proteomes" id="UP001596058"/>
    </source>
</evidence>
<dbReference type="EMBL" id="JBHSPA010000017">
    <property type="protein sequence ID" value="MFC5824999.1"/>
    <property type="molecule type" value="Genomic_DNA"/>
</dbReference>
<proteinExistence type="predicted"/>
<reference evidence="3" key="1">
    <citation type="journal article" date="2019" name="Int. J. Syst. Evol. Microbiol.">
        <title>The Global Catalogue of Microorganisms (GCM) 10K type strain sequencing project: providing services to taxonomists for standard genome sequencing and annotation.</title>
        <authorList>
            <consortium name="The Broad Institute Genomics Platform"/>
            <consortium name="The Broad Institute Genome Sequencing Center for Infectious Disease"/>
            <person name="Wu L."/>
            <person name="Ma J."/>
        </authorList>
    </citation>
    <scope>NUCLEOTIDE SEQUENCE [LARGE SCALE GENOMIC DNA]</scope>
    <source>
        <strain evidence="3">CCUG 53903</strain>
    </source>
</reference>
<evidence type="ECO:0008006" key="4">
    <source>
        <dbReference type="Google" id="ProtNLM"/>
    </source>
</evidence>
<feature type="signal peptide" evidence="1">
    <location>
        <begin position="1"/>
        <end position="30"/>
    </location>
</feature>
<evidence type="ECO:0000313" key="2">
    <source>
        <dbReference type="EMBL" id="MFC5824999.1"/>
    </source>
</evidence>
<accession>A0ABW1CIR4</accession>
<dbReference type="Proteomes" id="UP001596058">
    <property type="component" value="Unassembled WGS sequence"/>
</dbReference>
<sequence length="168" mass="16926">MKTNVRLSQGLGAVLVVGGALVAAATGANAATLPVPDKPHLISAVATGCTAPCASGRAGQVTLTWERSQIPAGAPSDTVVLYREYANGFNIGGPTTVRQTAKTVEMSFPICSAVNRPSPECYSARVDALKGDEVMTVVAFAVSGNPDDGTQAISAASAPSNGLVPTRG</sequence>
<organism evidence="2 3">
    <name type="scientific">Nonomuraea insulae</name>
    <dbReference type="NCBI Taxonomy" id="1616787"/>
    <lineage>
        <taxon>Bacteria</taxon>
        <taxon>Bacillati</taxon>
        <taxon>Actinomycetota</taxon>
        <taxon>Actinomycetes</taxon>
        <taxon>Streptosporangiales</taxon>
        <taxon>Streptosporangiaceae</taxon>
        <taxon>Nonomuraea</taxon>
    </lineage>
</organism>
<keyword evidence="1" id="KW-0732">Signal</keyword>
<comment type="caution">
    <text evidence="2">The sequence shown here is derived from an EMBL/GenBank/DDBJ whole genome shotgun (WGS) entry which is preliminary data.</text>
</comment>
<keyword evidence="3" id="KW-1185">Reference proteome</keyword>
<evidence type="ECO:0000256" key="1">
    <source>
        <dbReference type="SAM" id="SignalP"/>
    </source>
</evidence>
<dbReference type="RefSeq" id="WP_379514518.1">
    <property type="nucleotide sequence ID" value="NZ_JBHSPA010000017.1"/>
</dbReference>
<protein>
    <recommendedName>
        <fullName evidence="4">Fibronectin type-III domain-containing protein</fullName>
    </recommendedName>
</protein>
<feature type="chain" id="PRO_5045378308" description="Fibronectin type-III domain-containing protein" evidence="1">
    <location>
        <begin position="31"/>
        <end position="168"/>
    </location>
</feature>
<gene>
    <name evidence="2" type="ORF">ACFPZ3_14155</name>
</gene>